<keyword evidence="3" id="KW-1185">Reference proteome</keyword>
<evidence type="ECO:0000313" key="3">
    <source>
        <dbReference type="Proteomes" id="UP000245119"/>
    </source>
</evidence>
<sequence>MLTDWVYLWWRRHHGGCLACSGRLMTLKQNTEVRDDELRLGSSKKREMGTQTPITTPY</sequence>
<feature type="region of interest" description="Disordered" evidence="1">
    <location>
        <begin position="36"/>
        <end position="58"/>
    </location>
</feature>
<evidence type="ECO:0000313" key="2">
    <source>
        <dbReference type="EMBL" id="PVD33998.1"/>
    </source>
</evidence>
<accession>A0A2T7PKR0</accession>
<dbReference type="Proteomes" id="UP000245119">
    <property type="component" value="Linkage Group LG3"/>
</dbReference>
<reference evidence="2 3" key="1">
    <citation type="submission" date="2018-04" db="EMBL/GenBank/DDBJ databases">
        <title>The genome of golden apple snail Pomacea canaliculata provides insight into stress tolerance and invasive adaptation.</title>
        <authorList>
            <person name="Liu C."/>
            <person name="Liu B."/>
            <person name="Ren Y."/>
            <person name="Zhang Y."/>
            <person name="Wang H."/>
            <person name="Li S."/>
            <person name="Jiang F."/>
            <person name="Yin L."/>
            <person name="Zhang G."/>
            <person name="Qian W."/>
            <person name="Fan W."/>
        </authorList>
    </citation>
    <scope>NUCLEOTIDE SEQUENCE [LARGE SCALE GENOMIC DNA]</scope>
    <source>
        <strain evidence="2">SZHN2017</strain>
        <tissue evidence="2">Muscle</tissue>
    </source>
</reference>
<evidence type="ECO:0000256" key="1">
    <source>
        <dbReference type="SAM" id="MobiDB-lite"/>
    </source>
</evidence>
<feature type="compositionally biased region" description="Polar residues" evidence="1">
    <location>
        <begin position="49"/>
        <end position="58"/>
    </location>
</feature>
<comment type="caution">
    <text evidence="2">The sequence shown here is derived from an EMBL/GenBank/DDBJ whole genome shotgun (WGS) entry which is preliminary data.</text>
</comment>
<dbReference type="AlphaFoldDB" id="A0A2T7PKR0"/>
<name>A0A2T7PKR0_POMCA</name>
<protein>
    <submittedName>
        <fullName evidence="2">Uncharacterized protein</fullName>
    </submittedName>
</protein>
<feature type="compositionally biased region" description="Basic and acidic residues" evidence="1">
    <location>
        <begin position="36"/>
        <end position="48"/>
    </location>
</feature>
<gene>
    <name evidence="2" type="ORF">C0Q70_05260</name>
</gene>
<dbReference type="EMBL" id="PZQS01000003">
    <property type="protein sequence ID" value="PVD33998.1"/>
    <property type="molecule type" value="Genomic_DNA"/>
</dbReference>
<proteinExistence type="predicted"/>
<organism evidence="2 3">
    <name type="scientific">Pomacea canaliculata</name>
    <name type="common">Golden apple snail</name>
    <dbReference type="NCBI Taxonomy" id="400727"/>
    <lineage>
        <taxon>Eukaryota</taxon>
        <taxon>Metazoa</taxon>
        <taxon>Spiralia</taxon>
        <taxon>Lophotrochozoa</taxon>
        <taxon>Mollusca</taxon>
        <taxon>Gastropoda</taxon>
        <taxon>Caenogastropoda</taxon>
        <taxon>Architaenioglossa</taxon>
        <taxon>Ampullarioidea</taxon>
        <taxon>Ampullariidae</taxon>
        <taxon>Pomacea</taxon>
    </lineage>
</organism>